<sequence length="64" mass="7707">MPLDEIKRSLCLDEIMFLFERKIDYKIAERFVERCFSLVIYCLLAVYDVMKKDCRTQSGIHNKQ</sequence>
<dbReference type="EMBL" id="NFLW01000035">
    <property type="protein sequence ID" value="OUQ64794.1"/>
    <property type="molecule type" value="Genomic_DNA"/>
</dbReference>
<organism evidence="1 2">
    <name type="scientific">Bacteroides xylanisolvens</name>
    <dbReference type="NCBI Taxonomy" id="371601"/>
    <lineage>
        <taxon>Bacteria</taxon>
        <taxon>Pseudomonadati</taxon>
        <taxon>Bacteroidota</taxon>
        <taxon>Bacteroidia</taxon>
        <taxon>Bacteroidales</taxon>
        <taxon>Bacteroidaceae</taxon>
        <taxon>Bacteroides</taxon>
    </lineage>
</organism>
<comment type="caution">
    <text evidence="1">The sequence shown here is derived from an EMBL/GenBank/DDBJ whole genome shotgun (WGS) entry which is preliminary data.</text>
</comment>
<dbReference type="AlphaFoldDB" id="A0A1Y4V6M9"/>
<protein>
    <submittedName>
        <fullName evidence="1">Uncharacterized protein</fullName>
    </submittedName>
</protein>
<gene>
    <name evidence="1" type="ORF">B5E52_16590</name>
</gene>
<name>A0A1Y4V6M9_9BACE</name>
<accession>A0A1Y4V6M9</accession>
<dbReference type="Proteomes" id="UP000196036">
    <property type="component" value="Unassembled WGS sequence"/>
</dbReference>
<evidence type="ECO:0000313" key="1">
    <source>
        <dbReference type="EMBL" id="OUQ64794.1"/>
    </source>
</evidence>
<reference evidence="2" key="1">
    <citation type="submission" date="2017-04" db="EMBL/GenBank/DDBJ databases">
        <title>Function of individual gut microbiota members based on whole genome sequencing of pure cultures obtained from chicken caecum.</title>
        <authorList>
            <person name="Medvecky M."/>
            <person name="Cejkova D."/>
            <person name="Polansky O."/>
            <person name="Karasova D."/>
            <person name="Kubasova T."/>
            <person name="Cizek A."/>
            <person name="Rychlik I."/>
        </authorList>
    </citation>
    <scope>NUCLEOTIDE SEQUENCE [LARGE SCALE GENOMIC DNA]</scope>
    <source>
        <strain evidence="2">An109</strain>
    </source>
</reference>
<proteinExistence type="predicted"/>
<evidence type="ECO:0000313" key="2">
    <source>
        <dbReference type="Proteomes" id="UP000196036"/>
    </source>
</evidence>